<comment type="caution">
    <text evidence="2">The sequence shown here is derived from an EMBL/GenBank/DDBJ whole genome shotgun (WGS) entry which is preliminary data.</text>
</comment>
<proteinExistence type="predicted"/>
<dbReference type="RefSeq" id="WP_260221969.1">
    <property type="nucleotide sequence ID" value="NZ_JAJAGO010000023.1"/>
</dbReference>
<dbReference type="CDD" id="cd08491">
    <property type="entry name" value="PBP2_NikA_DppA_OppA_like_12"/>
    <property type="match status" value="1"/>
</dbReference>
<keyword evidence="3" id="KW-1185">Reference proteome</keyword>
<accession>A0ABT2K384</accession>
<dbReference type="Proteomes" id="UP001156389">
    <property type="component" value="Unassembled WGS sequence"/>
</dbReference>
<dbReference type="InterPro" id="IPR039424">
    <property type="entry name" value="SBP_5"/>
</dbReference>
<name>A0ABT2K384_9ACTN</name>
<dbReference type="Gene3D" id="3.90.76.10">
    <property type="entry name" value="Dipeptide-binding Protein, Domain 1"/>
    <property type="match status" value="1"/>
</dbReference>
<dbReference type="Pfam" id="PF00496">
    <property type="entry name" value="SBP_bac_5"/>
    <property type="match status" value="1"/>
</dbReference>
<protein>
    <submittedName>
        <fullName evidence="2">ABC transporter substrate-binding protein</fullName>
    </submittedName>
</protein>
<gene>
    <name evidence="2" type="ORF">LHJ74_32725</name>
</gene>
<dbReference type="Gene3D" id="3.10.105.10">
    <property type="entry name" value="Dipeptide-binding Protein, Domain 3"/>
    <property type="match status" value="1"/>
</dbReference>
<dbReference type="PANTHER" id="PTHR30290">
    <property type="entry name" value="PERIPLASMIC BINDING COMPONENT OF ABC TRANSPORTER"/>
    <property type="match status" value="1"/>
</dbReference>
<organism evidence="2 3">
    <name type="scientific">Streptomyces gossypii</name>
    <dbReference type="NCBI Taxonomy" id="2883101"/>
    <lineage>
        <taxon>Bacteria</taxon>
        <taxon>Bacillati</taxon>
        <taxon>Actinomycetota</taxon>
        <taxon>Actinomycetes</taxon>
        <taxon>Kitasatosporales</taxon>
        <taxon>Streptomycetaceae</taxon>
        <taxon>Streptomyces</taxon>
    </lineage>
</organism>
<dbReference type="SUPFAM" id="SSF53850">
    <property type="entry name" value="Periplasmic binding protein-like II"/>
    <property type="match status" value="1"/>
</dbReference>
<evidence type="ECO:0000313" key="2">
    <source>
        <dbReference type="EMBL" id="MCT2594621.1"/>
    </source>
</evidence>
<dbReference type="PIRSF" id="PIRSF002741">
    <property type="entry name" value="MppA"/>
    <property type="match status" value="1"/>
</dbReference>
<dbReference type="Gene3D" id="3.40.190.10">
    <property type="entry name" value="Periplasmic binding protein-like II"/>
    <property type="match status" value="1"/>
</dbReference>
<evidence type="ECO:0000313" key="3">
    <source>
        <dbReference type="Proteomes" id="UP001156389"/>
    </source>
</evidence>
<dbReference type="InterPro" id="IPR030678">
    <property type="entry name" value="Peptide/Ni-bd"/>
</dbReference>
<sequence>MQSPLRPPKGTGPPGRKAPVFATVFAVVGAILLASGCTVANSGAAAGADTVRIVLPEEPPTLEPCDASLTATGRVTRSNITEPLTERVPKTGELEPKLATEWDQKAPKTWEFTLREGVTFHDGTAFDAEAAAYSIDRTVNSGIECNVNGYVFGGTKISATAVNDTTLKVTTAEPDPILPLRLSFVEVVPTTTDAKGKVREPVGTGPYRIDKWNQGINLRLERFDGYWGKAPEYKAALYSWRAEGSIRAAMVSSGEADVAVGLAPADGAGDHAVEFPNNETTYLRMDATQKPLDDLRVREAVNYAIDKKGLVASVFAGLGEPAGQVVPTGVTGYNPDVKAWPYDMERAKSLVEEAKADGVPVDKTITLIGRNGIYPKAAEALEVVQNSLLEAGLKVKIKMLDVNAWMEYLLRPFPDDIGPTMLQAQHGNQAGDAAFTMDQIYGTKGAQSSYGTAALDKLIQRGELASGPERQTAFAEALAHQSDKVVRDAVLAHMTGIIALAPNVEYTPNSASNDEMHLAEMHPAG</sequence>
<evidence type="ECO:0000259" key="1">
    <source>
        <dbReference type="Pfam" id="PF00496"/>
    </source>
</evidence>
<reference evidence="2 3" key="1">
    <citation type="submission" date="2021-10" db="EMBL/GenBank/DDBJ databases">
        <title>Streptomyces gossypii sp. nov., isolated from soil collected from cotton field.</title>
        <authorList>
            <person name="Ge X."/>
            <person name="Chen X."/>
            <person name="Liu W."/>
        </authorList>
    </citation>
    <scope>NUCLEOTIDE SEQUENCE [LARGE SCALE GENOMIC DNA]</scope>
    <source>
        <strain evidence="2 3">N2-109</strain>
    </source>
</reference>
<dbReference type="InterPro" id="IPR000914">
    <property type="entry name" value="SBP_5_dom"/>
</dbReference>
<feature type="domain" description="Solute-binding protein family 5" evidence="1">
    <location>
        <begin position="93"/>
        <end position="407"/>
    </location>
</feature>
<dbReference type="EMBL" id="JAJAGO010000023">
    <property type="protein sequence ID" value="MCT2594621.1"/>
    <property type="molecule type" value="Genomic_DNA"/>
</dbReference>